<feature type="transmembrane region" description="Helical" evidence="1">
    <location>
        <begin position="62"/>
        <end position="84"/>
    </location>
</feature>
<reference evidence="2 3" key="1">
    <citation type="submission" date="2020-04" db="EMBL/GenBank/DDBJ databases">
        <title>MicrobeNet Type strains.</title>
        <authorList>
            <person name="Nicholson A.C."/>
        </authorList>
    </citation>
    <scope>NUCLEOTIDE SEQUENCE [LARGE SCALE GENOMIC DNA]</scope>
    <source>
        <strain evidence="2 3">ATCC 23612</strain>
    </source>
</reference>
<keyword evidence="1" id="KW-0472">Membrane</keyword>
<feature type="transmembrane region" description="Helical" evidence="1">
    <location>
        <begin position="91"/>
        <end position="109"/>
    </location>
</feature>
<gene>
    <name evidence="2" type="ORF">HGB44_13730</name>
</gene>
<accession>A0A7X6RQE6</accession>
<evidence type="ECO:0000256" key="1">
    <source>
        <dbReference type="SAM" id="Phobius"/>
    </source>
</evidence>
<feature type="transmembrane region" description="Helical" evidence="1">
    <location>
        <begin position="7"/>
        <end position="30"/>
    </location>
</feature>
<keyword evidence="1" id="KW-1133">Transmembrane helix</keyword>
<evidence type="ECO:0000313" key="3">
    <source>
        <dbReference type="Proteomes" id="UP000553209"/>
    </source>
</evidence>
<keyword evidence="1" id="KW-0812">Transmembrane</keyword>
<sequence>MPGAAVAVRVLMFIGGVCGLLFGGLLWLAAAMASGGGRFSEEFMQGVREGAGFPISSTGAGLLFALVGAVPFVYGALSTLLAALMGRRSAVVLWSVVVFQALAALTLVFNAVTGAVGSVVPLAFAVLMIVLMLLGGTRAYYTRSAPAAY</sequence>
<comment type="caution">
    <text evidence="2">The sequence shown here is derived from an EMBL/GenBank/DDBJ whole genome shotgun (WGS) entry which is preliminary data.</text>
</comment>
<protein>
    <submittedName>
        <fullName evidence="2">Uncharacterized protein</fullName>
    </submittedName>
</protein>
<name>A0A7X6RQE6_9ACTN</name>
<organism evidence="2 3">
    <name type="scientific">Nocardiopsis alborubida</name>
    <dbReference type="NCBI Taxonomy" id="146802"/>
    <lineage>
        <taxon>Bacteria</taxon>
        <taxon>Bacillati</taxon>
        <taxon>Actinomycetota</taxon>
        <taxon>Actinomycetes</taxon>
        <taxon>Streptosporangiales</taxon>
        <taxon>Nocardiopsidaceae</taxon>
        <taxon>Nocardiopsis</taxon>
    </lineage>
</organism>
<keyword evidence="3" id="KW-1185">Reference proteome</keyword>
<dbReference type="Proteomes" id="UP000553209">
    <property type="component" value="Unassembled WGS sequence"/>
</dbReference>
<evidence type="ECO:0000313" key="2">
    <source>
        <dbReference type="EMBL" id="NKY98709.1"/>
    </source>
</evidence>
<feature type="transmembrane region" description="Helical" evidence="1">
    <location>
        <begin position="115"/>
        <end position="134"/>
    </location>
</feature>
<dbReference type="AlphaFoldDB" id="A0A7X6RQE6"/>
<dbReference type="EMBL" id="JAAXPG010000011">
    <property type="protein sequence ID" value="NKY98709.1"/>
    <property type="molecule type" value="Genomic_DNA"/>
</dbReference>
<proteinExistence type="predicted"/>